<evidence type="ECO:0000256" key="4">
    <source>
        <dbReference type="ARBA" id="ARBA00023163"/>
    </source>
</evidence>
<evidence type="ECO:0000256" key="3">
    <source>
        <dbReference type="ARBA" id="ARBA00023015"/>
    </source>
</evidence>
<dbReference type="AlphaFoldDB" id="A0AAV1XES3"/>
<dbReference type="GO" id="GO:0006355">
    <property type="term" value="P:regulation of DNA-templated transcription"/>
    <property type="evidence" value="ECO:0007669"/>
    <property type="project" value="InterPro"/>
</dbReference>
<dbReference type="Proteomes" id="UP001497480">
    <property type="component" value="Unassembled WGS sequence"/>
</dbReference>
<keyword evidence="3 7" id="KW-0805">Transcription regulation</keyword>
<evidence type="ECO:0000259" key="9">
    <source>
        <dbReference type="PROSITE" id="PS51745"/>
    </source>
</evidence>
<dbReference type="InterPro" id="IPR033389">
    <property type="entry name" value="AUX/IAA_dom"/>
</dbReference>
<evidence type="ECO:0000256" key="8">
    <source>
        <dbReference type="SAM" id="Phobius"/>
    </source>
</evidence>
<comment type="subcellular location">
    <subcellularLocation>
        <location evidence="1 7">Nucleus</location>
    </subcellularLocation>
</comment>
<dbReference type="SUPFAM" id="SSF54277">
    <property type="entry name" value="CAD &amp; PB1 domains"/>
    <property type="match status" value="1"/>
</dbReference>
<dbReference type="InterPro" id="IPR053793">
    <property type="entry name" value="PB1-like"/>
</dbReference>
<keyword evidence="7" id="KW-0678">Repressor</keyword>
<dbReference type="Gene3D" id="3.10.20.90">
    <property type="entry name" value="Phosphatidylinositol 3-kinase Catalytic Subunit, Chain A, domain 1"/>
    <property type="match status" value="1"/>
</dbReference>
<keyword evidence="8" id="KW-1133">Transmembrane helix</keyword>
<dbReference type="PANTHER" id="PTHR31384">
    <property type="entry name" value="AUXIN RESPONSE FACTOR 4-RELATED"/>
    <property type="match status" value="1"/>
</dbReference>
<dbReference type="GO" id="GO:0003677">
    <property type="term" value="F:DNA binding"/>
    <property type="evidence" value="ECO:0007669"/>
    <property type="project" value="InterPro"/>
</dbReference>
<keyword evidence="4 7" id="KW-0804">Transcription</keyword>
<comment type="subunit">
    <text evidence="2 7">Homodimers and heterodimers.</text>
</comment>
<evidence type="ECO:0000256" key="1">
    <source>
        <dbReference type="ARBA" id="ARBA00004123"/>
    </source>
</evidence>
<keyword evidence="8" id="KW-0472">Membrane</keyword>
<keyword evidence="8" id="KW-0812">Transmembrane</keyword>
<dbReference type="PANTHER" id="PTHR31384:SF79">
    <property type="entry name" value="AUXIN RESPONSE FACTOR 2"/>
    <property type="match status" value="1"/>
</dbReference>
<proteinExistence type="inferred from homology"/>
<feature type="transmembrane region" description="Helical" evidence="8">
    <location>
        <begin position="138"/>
        <end position="160"/>
    </location>
</feature>
<evidence type="ECO:0000256" key="2">
    <source>
        <dbReference type="ARBA" id="ARBA00011726"/>
    </source>
</evidence>
<feature type="domain" description="PB1" evidence="9">
    <location>
        <begin position="14"/>
        <end position="96"/>
    </location>
</feature>
<dbReference type="GO" id="GO:0009734">
    <property type="term" value="P:auxin-activated signaling pathway"/>
    <property type="evidence" value="ECO:0007669"/>
    <property type="project" value="UniProtKB-UniRule"/>
</dbReference>
<keyword evidence="5 7" id="KW-0539">Nucleus</keyword>
<evidence type="ECO:0000256" key="7">
    <source>
        <dbReference type="RuleBase" id="RU004549"/>
    </source>
</evidence>
<organism evidence="10 11">
    <name type="scientific">Lupinus luteus</name>
    <name type="common">European yellow lupine</name>
    <dbReference type="NCBI Taxonomy" id="3873"/>
    <lineage>
        <taxon>Eukaryota</taxon>
        <taxon>Viridiplantae</taxon>
        <taxon>Streptophyta</taxon>
        <taxon>Embryophyta</taxon>
        <taxon>Tracheophyta</taxon>
        <taxon>Spermatophyta</taxon>
        <taxon>Magnoliopsida</taxon>
        <taxon>eudicotyledons</taxon>
        <taxon>Gunneridae</taxon>
        <taxon>Pentapetalae</taxon>
        <taxon>rosids</taxon>
        <taxon>fabids</taxon>
        <taxon>Fabales</taxon>
        <taxon>Fabaceae</taxon>
        <taxon>Papilionoideae</taxon>
        <taxon>50 kb inversion clade</taxon>
        <taxon>genistoids sensu lato</taxon>
        <taxon>core genistoids</taxon>
        <taxon>Genisteae</taxon>
        <taxon>Lupinus</taxon>
    </lineage>
</organism>
<accession>A0AAV1XES3</accession>
<comment type="function">
    <text evidence="7">Aux/IAA proteins are short-lived transcriptional factors that function as repressors of early auxin response genes at low auxin concentrations.</text>
</comment>
<comment type="caution">
    <text evidence="10">The sequence shown here is derived from an EMBL/GenBank/DDBJ whole genome shotgun (WGS) entry which is preliminary data.</text>
</comment>
<evidence type="ECO:0000256" key="5">
    <source>
        <dbReference type="ARBA" id="ARBA00023242"/>
    </source>
</evidence>
<dbReference type="GO" id="GO:0005634">
    <property type="term" value="C:nucleus"/>
    <property type="evidence" value="ECO:0007669"/>
    <property type="project" value="UniProtKB-SubCell"/>
</dbReference>
<evidence type="ECO:0000256" key="6">
    <source>
        <dbReference type="ARBA" id="ARBA00023294"/>
    </source>
</evidence>
<dbReference type="InterPro" id="IPR044835">
    <property type="entry name" value="ARF_plant"/>
</dbReference>
<evidence type="ECO:0000313" key="11">
    <source>
        <dbReference type="Proteomes" id="UP001497480"/>
    </source>
</evidence>
<comment type="similarity">
    <text evidence="7">Belongs to the Aux/IAA family.</text>
</comment>
<dbReference type="Pfam" id="PF02309">
    <property type="entry name" value="AUX_IAA"/>
    <property type="match status" value="1"/>
</dbReference>
<protein>
    <recommendedName>
        <fullName evidence="7">Auxin-induced protein</fullName>
    </recommendedName>
</protein>
<sequence>MKNVQPKPHSASARSCTKVHKKGIALGRSMDLTKFSNYDELIAELDQVLEFGGELTSPKKEWLIVYTDNEGDMMLVGDDPWPEFCAMACKMYIDPKEEIQRMTPGTLSSKKNEENQSTREGFFHSNSRFHLIQFNNTIVAYVICLFYVVILGMNIEYSFLEYHAIILFYFDPGLKGLSQNHPVGEEDYISE</sequence>
<evidence type="ECO:0000313" key="10">
    <source>
        <dbReference type="EMBL" id="CAL0319838.1"/>
    </source>
</evidence>
<gene>
    <name evidence="10" type="ORF">LLUT_LOCUS20898</name>
</gene>
<dbReference type="PROSITE" id="PS51745">
    <property type="entry name" value="PB1"/>
    <property type="match status" value="1"/>
</dbReference>
<dbReference type="EMBL" id="CAXHTB010000014">
    <property type="protein sequence ID" value="CAL0319838.1"/>
    <property type="molecule type" value="Genomic_DNA"/>
</dbReference>
<keyword evidence="11" id="KW-1185">Reference proteome</keyword>
<name>A0AAV1XES3_LUPLU</name>
<reference evidence="10 11" key="1">
    <citation type="submission" date="2024-03" db="EMBL/GenBank/DDBJ databases">
        <authorList>
            <person name="Martinez-Hernandez J."/>
        </authorList>
    </citation>
    <scope>NUCLEOTIDE SEQUENCE [LARGE SCALE GENOMIC DNA]</scope>
</reference>
<keyword evidence="6 7" id="KW-0927">Auxin signaling pathway</keyword>